<keyword evidence="7 8" id="KW-0624">Polysaccharide degradation</keyword>
<name>A0AAE1G3T4_PETCI</name>
<evidence type="ECO:0000256" key="7">
    <source>
        <dbReference type="ARBA" id="ARBA00023326"/>
    </source>
</evidence>
<feature type="signal peptide" evidence="9">
    <location>
        <begin position="1"/>
        <end position="17"/>
    </location>
</feature>
<feature type="domain" description="Glycoside hydrolase family 9" evidence="10">
    <location>
        <begin position="38"/>
        <end position="459"/>
    </location>
</feature>
<dbReference type="GO" id="GO:0030245">
    <property type="term" value="P:cellulose catabolic process"/>
    <property type="evidence" value="ECO:0007669"/>
    <property type="project" value="UniProtKB-KW"/>
</dbReference>
<keyword evidence="5 8" id="KW-0119">Carbohydrate metabolism</keyword>
<keyword evidence="6 8" id="KW-0326">Glycosidase</keyword>
<evidence type="ECO:0000256" key="3">
    <source>
        <dbReference type="ARBA" id="ARBA00022801"/>
    </source>
</evidence>
<dbReference type="InterPro" id="IPR033126">
    <property type="entry name" value="Glyco_hydro_9_Asp/Glu_AS"/>
</dbReference>
<comment type="similarity">
    <text evidence="2 8 9">Belongs to the glycosyl hydrolase 9 (cellulase E) family.</text>
</comment>
<dbReference type="PROSITE" id="PS00698">
    <property type="entry name" value="GH9_3"/>
    <property type="match status" value="1"/>
</dbReference>
<comment type="catalytic activity">
    <reaction evidence="1 9">
        <text>Endohydrolysis of (1-&gt;4)-beta-D-glucosidic linkages in cellulose, lichenin and cereal beta-D-glucans.</text>
        <dbReference type="EC" id="3.2.1.4"/>
    </reaction>
</comment>
<dbReference type="InterPro" id="IPR001701">
    <property type="entry name" value="Glyco_hydro_9"/>
</dbReference>
<keyword evidence="12" id="KW-1185">Reference proteome</keyword>
<dbReference type="InterPro" id="IPR008928">
    <property type="entry name" value="6-hairpin_glycosidase_sf"/>
</dbReference>
<feature type="chain" id="PRO_5041771479" description="Endoglucanase" evidence="9">
    <location>
        <begin position="18"/>
        <end position="467"/>
    </location>
</feature>
<evidence type="ECO:0000256" key="8">
    <source>
        <dbReference type="PROSITE-ProRule" id="PRU10060"/>
    </source>
</evidence>
<dbReference type="InterPro" id="IPR012341">
    <property type="entry name" value="6hp_glycosidase-like_sf"/>
</dbReference>
<evidence type="ECO:0000256" key="6">
    <source>
        <dbReference type="ARBA" id="ARBA00023295"/>
    </source>
</evidence>
<dbReference type="AlphaFoldDB" id="A0AAE1G3T4"/>
<organism evidence="11 12">
    <name type="scientific">Petrolisthes cinctipes</name>
    <name type="common">Flat porcelain crab</name>
    <dbReference type="NCBI Taxonomy" id="88211"/>
    <lineage>
        <taxon>Eukaryota</taxon>
        <taxon>Metazoa</taxon>
        <taxon>Ecdysozoa</taxon>
        <taxon>Arthropoda</taxon>
        <taxon>Crustacea</taxon>
        <taxon>Multicrustacea</taxon>
        <taxon>Malacostraca</taxon>
        <taxon>Eumalacostraca</taxon>
        <taxon>Eucarida</taxon>
        <taxon>Decapoda</taxon>
        <taxon>Pleocyemata</taxon>
        <taxon>Anomura</taxon>
        <taxon>Galatheoidea</taxon>
        <taxon>Porcellanidae</taxon>
        <taxon>Petrolisthes</taxon>
    </lineage>
</organism>
<evidence type="ECO:0000313" key="11">
    <source>
        <dbReference type="EMBL" id="KAK3884626.1"/>
    </source>
</evidence>
<dbReference type="Gene3D" id="1.50.10.10">
    <property type="match status" value="1"/>
</dbReference>
<keyword evidence="4 9" id="KW-0136">Cellulose degradation</keyword>
<dbReference type="Proteomes" id="UP001286313">
    <property type="component" value="Unassembled WGS sequence"/>
</dbReference>
<dbReference type="Pfam" id="PF00759">
    <property type="entry name" value="Glyco_hydro_9"/>
    <property type="match status" value="1"/>
</dbReference>
<reference evidence="11" key="1">
    <citation type="submission" date="2023-10" db="EMBL/GenBank/DDBJ databases">
        <title>Genome assemblies of two species of porcelain crab, Petrolisthes cinctipes and Petrolisthes manimaculis (Anomura: Porcellanidae).</title>
        <authorList>
            <person name="Angst P."/>
        </authorList>
    </citation>
    <scope>NUCLEOTIDE SEQUENCE</scope>
    <source>
        <strain evidence="11">PB745_01</strain>
        <tissue evidence="11">Gill</tissue>
    </source>
</reference>
<dbReference type="EC" id="3.2.1.4" evidence="9"/>
<evidence type="ECO:0000256" key="2">
    <source>
        <dbReference type="ARBA" id="ARBA00007072"/>
    </source>
</evidence>
<evidence type="ECO:0000256" key="5">
    <source>
        <dbReference type="ARBA" id="ARBA00023277"/>
    </source>
</evidence>
<feature type="active site" evidence="8">
    <location>
        <position position="438"/>
    </location>
</feature>
<dbReference type="EMBL" id="JAWQEG010000866">
    <property type="protein sequence ID" value="KAK3884626.1"/>
    <property type="molecule type" value="Genomic_DNA"/>
</dbReference>
<keyword evidence="3 8" id="KW-0378">Hydrolase</keyword>
<dbReference type="GO" id="GO:0008810">
    <property type="term" value="F:cellulase activity"/>
    <property type="evidence" value="ECO:0007669"/>
    <property type="project" value="UniProtKB-EC"/>
</dbReference>
<keyword evidence="9" id="KW-0732">Signal</keyword>
<gene>
    <name evidence="11" type="ORF">Pcinc_011109</name>
</gene>
<evidence type="ECO:0000256" key="4">
    <source>
        <dbReference type="ARBA" id="ARBA00023001"/>
    </source>
</evidence>
<comment type="caution">
    <text evidence="11">The sequence shown here is derived from an EMBL/GenBank/DDBJ whole genome shotgun (WGS) entry which is preliminary data.</text>
</comment>
<evidence type="ECO:0000259" key="10">
    <source>
        <dbReference type="Pfam" id="PF00759"/>
    </source>
</evidence>
<sequence>MKSLLAVLILLVAGSWALDGERNINNPCASTGMGPYDYKQVLCMSYVFYEAQRSGDLPGDQRVTWRQDSAMGDGSDVGKDLTGGYYDAGDHVKFGFPMAFTATMLGWGLIDFEQGHSSAGQLEDGRDALKWATDYFLKAHTGYFELYGQVGDGYSDHSFWGRPEDMTMSRPAWKIDTNAPGSDLAGETAAALAAASIVFQNVDSGYAAECLSVARELYQFADERRELYHISIPQAADFYKSWSGYGDELCWSALWLYRATGESSYLDAAKNHWDSFGIMNPPSEFSWDNKNAGVMALFTLLQPGDSTYSGPLQQFLNNIRNMPTTPGGMVFIQQWGSTRHAANVAFIGLMAAKLGVDAGTNQAWAESQINYILGSSGRSFVVHFGSNFPQRPHHRSSSCPDIPEYCDANWAQYQDGANPQFLYGALVGGPDQGGSYVDDRNDYVKNEVACDYNAAFTAAIAAMVESH</sequence>
<evidence type="ECO:0000256" key="1">
    <source>
        <dbReference type="ARBA" id="ARBA00000966"/>
    </source>
</evidence>
<dbReference type="PANTHER" id="PTHR22298">
    <property type="entry name" value="ENDO-1,4-BETA-GLUCANASE"/>
    <property type="match status" value="1"/>
</dbReference>
<protein>
    <recommendedName>
        <fullName evidence="9">Endoglucanase</fullName>
        <ecNumber evidence="9">3.2.1.4</ecNumber>
    </recommendedName>
</protein>
<evidence type="ECO:0000256" key="9">
    <source>
        <dbReference type="RuleBase" id="RU361166"/>
    </source>
</evidence>
<feature type="active site" evidence="8">
    <location>
        <position position="447"/>
    </location>
</feature>
<proteinExistence type="inferred from homology"/>
<accession>A0AAE1G3T4</accession>
<dbReference type="SUPFAM" id="SSF48208">
    <property type="entry name" value="Six-hairpin glycosidases"/>
    <property type="match status" value="1"/>
</dbReference>
<evidence type="ECO:0000313" key="12">
    <source>
        <dbReference type="Proteomes" id="UP001286313"/>
    </source>
</evidence>